<keyword evidence="7" id="KW-1185">Reference proteome</keyword>
<proteinExistence type="predicted"/>
<dbReference type="InterPro" id="IPR045238">
    <property type="entry name" value="Tim23-like"/>
</dbReference>
<dbReference type="GO" id="GO:0005744">
    <property type="term" value="C:TIM23 mitochondrial import inner membrane translocase complex"/>
    <property type="evidence" value="ECO:0007669"/>
    <property type="project" value="TreeGrafter"/>
</dbReference>
<dbReference type="GO" id="GO:0030150">
    <property type="term" value="P:protein import into mitochondrial matrix"/>
    <property type="evidence" value="ECO:0007669"/>
    <property type="project" value="TreeGrafter"/>
</dbReference>
<dbReference type="GeneID" id="20247903"/>
<accession>V4A2R0</accession>
<protein>
    <recommendedName>
        <fullName evidence="8">Mitochondrial import inner membrane translocase subunit TIM23</fullName>
    </recommendedName>
</protein>
<dbReference type="RefSeq" id="XP_009060260.1">
    <property type="nucleotide sequence ID" value="XM_009062012.1"/>
</dbReference>
<evidence type="ECO:0000256" key="2">
    <source>
        <dbReference type="ARBA" id="ARBA00022692"/>
    </source>
</evidence>
<feature type="transmembrane region" description="Helical" evidence="5">
    <location>
        <begin position="119"/>
        <end position="141"/>
    </location>
</feature>
<keyword evidence="3 5" id="KW-1133">Transmembrane helix</keyword>
<dbReference type="Proteomes" id="UP000030746">
    <property type="component" value="Unassembled WGS sequence"/>
</dbReference>
<dbReference type="PANTHER" id="PTHR15371">
    <property type="entry name" value="TIM23"/>
    <property type="match status" value="1"/>
</dbReference>
<keyword evidence="2 5" id="KW-0812">Transmembrane</keyword>
<evidence type="ECO:0000256" key="5">
    <source>
        <dbReference type="SAM" id="Phobius"/>
    </source>
</evidence>
<evidence type="ECO:0000256" key="1">
    <source>
        <dbReference type="ARBA" id="ARBA00004141"/>
    </source>
</evidence>
<evidence type="ECO:0008006" key="8">
    <source>
        <dbReference type="Google" id="ProtNLM"/>
    </source>
</evidence>
<dbReference type="CTD" id="20247903"/>
<gene>
    <name evidence="6" type="ORF">LOTGIDRAFT_229117</name>
</gene>
<dbReference type="Pfam" id="PF02466">
    <property type="entry name" value="Tim17"/>
    <property type="match status" value="1"/>
</dbReference>
<dbReference type="AlphaFoldDB" id="V4A2R0"/>
<dbReference type="PANTHER" id="PTHR15371:SF0">
    <property type="entry name" value="SD19278P"/>
    <property type="match status" value="1"/>
</dbReference>
<dbReference type="EMBL" id="KB202619">
    <property type="protein sequence ID" value="ESO89225.1"/>
    <property type="molecule type" value="Genomic_DNA"/>
</dbReference>
<name>V4A2R0_LOTGI</name>
<evidence type="ECO:0000256" key="3">
    <source>
        <dbReference type="ARBA" id="ARBA00022989"/>
    </source>
</evidence>
<organism evidence="6 7">
    <name type="scientific">Lottia gigantea</name>
    <name type="common">Giant owl limpet</name>
    <dbReference type="NCBI Taxonomy" id="225164"/>
    <lineage>
        <taxon>Eukaryota</taxon>
        <taxon>Metazoa</taxon>
        <taxon>Spiralia</taxon>
        <taxon>Lophotrochozoa</taxon>
        <taxon>Mollusca</taxon>
        <taxon>Gastropoda</taxon>
        <taxon>Patellogastropoda</taxon>
        <taxon>Lottioidea</taxon>
        <taxon>Lottiidae</taxon>
        <taxon>Lottia</taxon>
    </lineage>
</organism>
<evidence type="ECO:0000256" key="4">
    <source>
        <dbReference type="ARBA" id="ARBA00023136"/>
    </source>
</evidence>
<reference evidence="6 7" key="1">
    <citation type="journal article" date="2013" name="Nature">
        <title>Insights into bilaterian evolution from three spiralian genomes.</title>
        <authorList>
            <person name="Simakov O."/>
            <person name="Marletaz F."/>
            <person name="Cho S.J."/>
            <person name="Edsinger-Gonzales E."/>
            <person name="Havlak P."/>
            <person name="Hellsten U."/>
            <person name="Kuo D.H."/>
            <person name="Larsson T."/>
            <person name="Lv J."/>
            <person name="Arendt D."/>
            <person name="Savage R."/>
            <person name="Osoegawa K."/>
            <person name="de Jong P."/>
            <person name="Grimwood J."/>
            <person name="Chapman J.A."/>
            <person name="Shapiro H."/>
            <person name="Aerts A."/>
            <person name="Otillar R.P."/>
            <person name="Terry A.Y."/>
            <person name="Boore J.L."/>
            <person name="Grigoriev I.V."/>
            <person name="Lindberg D.R."/>
            <person name="Seaver E.C."/>
            <person name="Weisblat D.A."/>
            <person name="Putnam N.H."/>
            <person name="Rokhsar D.S."/>
        </authorList>
    </citation>
    <scope>NUCLEOTIDE SEQUENCE [LARGE SCALE GENOMIC DNA]</scope>
</reference>
<dbReference type="OrthoDB" id="159299at2759"/>
<sequence length="198" mass="20970">MMDPNNKKSSFFAPYSSKDPSMEVPVSANQTGGLVSPYLNFNPAYIGQGSDYILPEGSKPNRGRLEMAFTKIGASILFGAGVGGLMGATSGLKEIQSSGFTVGKGDQVFNLVKKRGGAFAQMTGVIVLTYSFFGIIFSYALDTNNEVNDLLSGTVTGILYTSPGGVKKMVKGGVTGLAISSLFCLFQNKDRIKSMLSR</sequence>
<evidence type="ECO:0000313" key="6">
    <source>
        <dbReference type="EMBL" id="ESO89225.1"/>
    </source>
</evidence>
<dbReference type="GO" id="GO:0008320">
    <property type="term" value="F:protein transmembrane transporter activity"/>
    <property type="evidence" value="ECO:0007669"/>
    <property type="project" value="TreeGrafter"/>
</dbReference>
<dbReference type="OMA" id="DNDNIWS"/>
<dbReference type="STRING" id="225164.V4A2R0"/>
<dbReference type="HOGENOM" id="CLU_063935_2_2_1"/>
<dbReference type="KEGG" id="lgi:LOTGIDRAFT_229117"/>
<keyword evidence="4 5" id="KW-0472">Membrane</keyword>
<evidence type="ECO:0000313" key="7">
    <source>
        <dbReference type="Proteomes" id="UP000030746"/>
    </source>
</evidence>
<comment type="subcellular location">
    <subcellularLocation>
        <location evidence="1">Membrane</location>
        <topology evidence="1">Multi-pass membrane protein</topology>
    </subcellularLocation>
</comment>